<organism evidence="2 3">
    <name type="scientific">Actinomycetospora atypica</name>
    <dbReference type="NCBI Taxonomy" id="1290095"/>
    <lineage>
        <taxon>Bacteria</taxon>
        <taxon>Bacillati</taxon>
        <taxon>Actinomycetota</taxon>
        <taxon>Actinomycetes</taxon>
        <taxon>Pseudonocardiales</taxon>
        <taxon>Pseudonocardiaceae</taxon>
        <taxon>Actinomycetospora</taxon>
    </lineage>
</organism>
<gene>
    <name evidence="2" type="ORF">ACFPBZ_06870</name>
</gene>
<dbReference type="InterPro" id="IPR002645">
    <property type="entry name" value="STAS_dom"/>
</dbReference>
<keyword evidence="3" id="KW-1185">Reference proteome</keyword>
<dbReference type="CDD" id="cd07043">
    <property type="entry name" value="STAS_anti-anti-sigma_factors"/>
    <property type="match status" value="1"/>
</dbReference>
<dbReference type="PROSITE" id="PS50801">
    <property type="entry name" value="STAS"/>
    <property type="match status" value="1"/>
</dbReference>
<dbReference type="Gene3D" id="3.30.750.24">
    <property type="entry name" value="STAS domain"/>
    <property type="match status" value="1"/>
</dbReference>
<name>A0ABV9YH01_9PSEU</name>
<protein>
    <submittedName>
        <fullName evidence="2">STAS domain-containing protein</fullName>
    </submittedName>
</protein>
<dbReference type="Pfam" id="PF13466">
    <property type="entry name" value="STAS_2"/>
    <property type="match status" value="1"/>
</dbReference>
<dbReference type="EMBL" id="JBHSIV010000005">
    <property type="protein sequence ID" value="MFC5061921.1"/>
    <property type="molecule type" value="Genomic_DNA"/>
</dbReference>
<evidence type="ECO:0000259" key="1">
    <source>
        <dbReference type="PROSITE" id="PS50801"/>
    </source>
</evidence>
<dbReference type="InterPro" id="IPR058548">
    <property type="entry name" value="MlaB-like_STAS"/>
</dbReference>
<sequence>MRRTQTPVKDVGERATVSQPVLWMELQRSYAATDDGRQVPVEVVRVIGEVDLTTAGQLASALAELVARPAARIVVDATRMTFCGLRGLGALHDGARLAAAHGAGFAIVGLSGQLTRLSRELWPAPHPAVFPDRVGAVASLVAEPQPSRPRPARLLEHR</sequence>
<dbReference type="SUPFAM" id="SSF52091">
    <property type="entry name" value="SpoIIaa-like"/>
    <property type="match status" value="1"/>
</dbReference>
<dbReference type="RefSeq" id="WP_378035273.1">
    <property type="nucleotide sequence ID" value="NZ_JBHSIV010000005.1"/>
</dbReference>
<evidence type="ECO:0000313" key="3">
    <source>
        <dbReference type="Proteomes" id="UP001595947"/>
    </source>
</evidence>
<feature type="domain" description="STAS" evidence="1">
    <location>
        <begin position="41"/>
        <end position="117"/>
    </location>
</feature>
<accession>A0ABV9YH01</accession>
<comment type="caution">
    <text evidence="2">The sequence shown here is derived from an EMBL/GenBank/DDBJ whole genome shotgun (WGS) entry which is preliminary data.</text>
</comment>
<proteinExistence type="predicted"/>
<reference evidence="3" key="1">
    <citation type="journal article" date="2019" name="Int. J. Syst. Evol. Microbiol.">
        <title>The Global Catalogue of Microorganisms (GCM) 10K type strain sequencing project: providing services to taxonomists for standard genome sequencing and annotation.</title>
        <authorList>
            <consortium name="The Broad Institute Genomics Platform"/>
            <consortium name="The Broad Institute Genome Sequencing Center for Infectious Disease"/>
            <person name="Wu L."/>
            <person name="Ma J."/>
        </authorList>
    </citation>
    <scope>NUCLEOTIDE SEQUENCE [LARGE SCALE GENOMIC DNA]</scope>
    <source>
        <strain evidence="3">CGMCC 4.7093</strain>
    </source>
</reference>
<evidence type="ECO:0000313" key="2">
    <source>
        <dbReference type="EMBL" id="MFC5061921.1"/>
    </source>
</evidence>
<dbReference type="InterPro" id="IPR036513">
    <property type="entry name" value="STAS_dom_sf"/>
</dbReference>
<dbReference type="Proteomes" id="UP001595947">
    <property type="component" value="Unassembled WGS sequence"/>
</dbReference>